<name>A0A2N3I0U5_9BACT</name>
<evidence type="ECO:0000256" key="2">
    <source>
        <dbReference type="SAM" id="SignalP"/>
    </source>
</evidence>
<dbReference type="Gene3D" id="3.40.30.10">
    <property type="entry name" value="Glutaredoxin"/>
    <property type="match status" value="1"/>
</dbReference>
<dbReference type="SUPFAM" id="SSF48452">
    <property type="entry name" value="TPR-like"/>
    <property type="match status" value="1"/>
</dbReference>
<dbReference type="PANTHER" id="PTHR42899">
    <property type="entry name" value="SPERMATOGENESIS-ASSOCIATED PROTEIN 20"/>
    <property type="match status" value="1"/>
</dbReference>
<dbReference type="Pfam" id="PF00085">
    <property type="entry name" value="Thioredoxin"/>
    <property type="match status" value="1"/>
</dbReference>
<feature type="chain" id="PRO_5014723212" description="Thioredoxin domain-containing protein" evidence="2">
    <location>
        <begin position="20"/>
        <end position="400"/>
    </location>
</feature>
<feature type="domain" description="Thioredoxin" evidence="3">
    <location>
        <begin position="9"/>
        <end position="165"/>
    </location>
</feature>
<dbReference type="InterPro" id="IPR013766">
    <property type="entry name" value="Thioredoxin_domain"/>
</dbReference>
<dbReference type="AlphaFoldDB" id="A0A2N3I0U5"/>
<keyword evidence="2" id="KW-0732">Signal</keyword>
<evidence type="ECO:0000313" key="5">
    <source>
        <dbReference type="Proteomes" id="UP000233535"/>
    </source>
</evidence>
<reference evidence="4 5" key="1">
    <citation type="journal article" date="2017" name="Front. Microbiol.">
        <title>Labilibaculum manganireducens gen. nov., sp. nov. and Labilibaculum filiforme sp. nov., Novel Bacteroidetes Isolated from Subsurface Sediments of the Baltic Sea.</title>
        <authorList>
            <person name="Vandieken V."/>
            <person name="Marshall I.P."/>
            <person name="Niemann H."/>
            <person name="Engelen B."/>
            <person name="Cypionka H."/>
        </authorList>
    </citation>
    <scope>NUCLEOTIDE SEQUENCE [LARGE SCALE GENOMIC DNA]</scope>
    <source>
        <strain evidence="4 5">59.16B</strain>
    </source>
</reference>
<dbReference type="RefSeq" id="WP_101260872.1">
    <property type="nucleotide sequence ID" value="NZ_MVDD01000004.1"/>
</dbReference>
<dbReference type="InterPro" id="IPR036249">
    <property type="entry name" value="Thioredoxin-like_sf"/>
</dbReference>
<evidence type="ECO:0000313" key="4">
    <source>
        <dbReference type="EMBL" id="PKQ63924.1"/>
    </source>
</evidence>
<dbReference type="Proteomes" id="UP000233535">
    <property type="component" value="Unassembled WGS sequence"/>
</dbReference>
<dbReference type="InterPro" id="IPR017937">
    <property type="entry name" value="Thioredoxin_CS"/>
</dbReference>
<gene>
    <name evidence="4" type="ORF">BZG02_07895</name>
</gene>
<proteinExistence type="predicted"/>
<dbReference type="SUPFAM" id="SSF52833">
    <property type="entry name" value="Thioredoxin-like"/>
    <property type="match status" value="1"/>
</dbReference>
<protein>
    <recommendedName>
        <fullName evidence="3">Thioredoxin domain-containing protein</fullName>
    </recommendedName>
</protein>
<keyword evidence="1" id="KW-0676">Redox-active center</keyword>
<dbReference type="Gene3D" id="1.25.40.10">
    <property type="entry name" value="Tetratricopeptide repeat domain"/>
    <property type="match status" value="1"/>
</dbReference>
<dbReference type="PROSITE" id="PS51352">
    <property type="entry name" value="THIOREDOXIN_2"/>
    <property type="match status" value="1"/>
</dbReference>
<evidence type="ECO:0000259" key="3">
    <source>
        <dbReference type="PROSITE" id="PS51352"/>
    </source>
</evidence>
<sequence>MKKVFGIIVALFISLASFAQGIAFEHGTFAEALAKAKKENKMVFMDCFTTWCGPCKMMSSNIFPQKEVGDFFNAKYVSIKIDMEKGEGIDLLKTYNVKAFPTMLFLNAEGTVLHTMVGGSDAEGLIAEGKIALDPSQRIGALKERYAKGERDVKFISKYIQALQKAYDEENMSKLGKEFLSNTPVDQLCNEDAFTIMACAGVEYNSKAYSYLIANKAKFIELAGEESYAQLIGTAIHDYLTALIPTLNLEGLKAEIEKTKKDFVSPQQEMMEEQLLSQYYISHKEYANWFDANEKAADKALVEDKNMGLSMYINTAYRVAMDPAFDNAGIYDKAIALTLKVKDADSEMLAAYYCLASLYKKTNNKEKALENINIFISKNAETGGSADARVDQLKSAIEAM</sequence>
<dbReference type="PROSITE" id="PS00194">
    <property type="entry name" value="THIOREDOXIN_1"/>
    <property type="match status" value="1"/>
</dbReference>
<dbReference type="EMBL" id="MVDD01000004">
    <property type="protein sequence ID" value="PKQ63924.1"/>
    <property type="molecule type" value="Genomic_DNA"/>
</dbReference>
<organism evidence="4 5">
    <name type="scientific">Labilibaculum filiforme</name>
    <dbReference type="NCBI Taxonomy" id="1940526"/>
    <lineage>
        <taxon>Bacteria</taxon>
        <taxon>Pseudomonadati</taxon>
        <taxon>Bacteroidota</taxon>
        <taxon>Bacteroidia</taxon>
        <taxon>Marinilabiliales</taxon>
        <taxon>Marinifilaceae</taxon>
        <taxon>Labilibaculum</taxon>
    </lineage>
</organism>
<dbReference type="InterPro" id="IPR024705">
    <property type="entry name" value="Ssp411"/>
</dbReference>
<evidence type="ECO:0000256" key="1">
    <source>
        <dbReference type="ARBA" id="ARBA00023284"/>
    </source>
</evidence>
<dbReference type="InterPro" id="IPR011990">
    <property type="entry name" value="TPR-like_helical_dom_sf"/>
</dbReference>
<dbReference type="GO" id="GO:0006950">
    <property type="term" value="P:response to stress"/>
    <property type="evidence" value="ECO:0007669"/>
    <property type="project" value="UniProtKB-ARBA"/>
</dbReference>
<comment type="caution">
    <text evidence="4">The sequence shown here is derived from an EMBL/GenBank/DDBJ whole genome shotgun (WGS) entry which is preliminary data.</text>
</comment>
<dbReference type="PANTHER" id="PTHR42899:SF1">
    <property type="entry name" value="SPERMATOGENESIS-ASSOCIATED PROTEIN 20"/>
    <property type="match status" value="1"/>
</dbReference>
<feature type="signal peptide" evidence="2">
    <location>
        <begin position="1"/>
        <end position="19"/>
    </location>
</feature>
<accession>A0A2N3I0U5</accession>
<keyword evidence="5" id="KW-1185">Reference proteome</keyword>
<dbReference type="OrthoDB" id="9811036at2"/>